<keyword evidence="1" id="KW-0175">Coiled coil</keyword>
<dbReference type="Proteomes" id="UP000195521">
    <property type="component" value="Unassembled WGS sequence"/>
</dbReference>
<evidence type="ECO:0000256" key="2">
    <source>
        <dbReference type="SAM" id="MobiDB-lite"/>
    </source>
</evidence>
<sequence length="1061" mass="125559">MKHLHALYLFLFLLRFVKWSSGYKRRKNITPYGFLCSSRNNVPNRRVIIKRHNNVKKKSVNNIKDVKDINVGELKVGRVSNVVDNDIYVKLKTGDNEEIIIKKEYNYLLENELLYEYLYSNNFIDHVIYNKLMRKVNPNWKDKVVRAEPNQVTDCVVLIKEIDEKNKIIGELFTSEISKRKEKIYDKLNELKNSEKKIFIKILKNIRNKYFVVLINGCIRGYLMYDENDEHSKNILQFAQSSKKLGPKLSAYIIEVNKKLEYVFLSLKKVPKNEMNEKLLNLQHTIAVENLFENVYFKGEVSNFCNDGNNIIVKIFENQNNSIKVKIKSHNIINTRNILRNFDYLKNKVIEHEFGKYYSPSAVEQINNEEKIHNHKMTSQRVDHHADGNQHNVHGPPETQIHGDTSWHQKKGKATIQRKDYNEKFKQFKENFYGCNDEDALKYINVDDYIYKKEKLLYVRIINKTSDPNLYEGSMIKSDPINPQIYDLIKKMSSEENIIINYDERLRYPSKVLGFFNNYVILSTRVLSTQLMGNQVSANVGTDASTKVGTDATANAGANTSAVTRREDLSHITTGYSKIDKGQIKDIVTLIEKRYIDYENLKEGDIFFCRFDNIKWRNARNIFNLSNSMINKIFNSYFKREKDIRVLVKKEEQLNGSTPWKKKTIPKEESTMEYYAKKWEKKNANKSKVLEGEKSIDQQIFEEIFFEKRNFYFMRAELHKDTEYRLNKNNIDKNFKLLKNICDNYYSGINQAYHRYPSIREEYILAYLGKDNYKLYRKLVSDYFCSNEHSYKEFLHADCENVVMTVFDLVFENPNILTVEMIKNYNKDLYERIHKLGIYELNYLLKDLIKLKNKLRIYPCSYKTKIGRMNLTLNNQKPVKKEHIQNLQIHENVKNELIKSYNNFVSPVEYIKEILLKKKQAMCMENKNMSSIYILAEETINLYENSAKDVEPHTDEQIAMLKAQINRKRSFGTSGMTDGQDSFQGALFDPENSQIRRLLNMIKEDLEKQKKKNKLDEVDREYDKEQNSYSDATDLYKHFPELEEMDELTKDMFYMKIPFVE</sequence>
<gene>
    <name evidence="4" type="ORF">PGO_123750</name>
</gene>
<protein>
    <submittedName>
        <fullName evidence="4">Uncharacterized protein</fullName>
    </submittedName>
</protein>
<feature type="coiled-coil region" evidence="1">
    <location>
        <begin position="992"/>
        <end position="1035"/>
    </location>
</feature>
<reference evidence="5" key="1">
    <citation type="submission" date="2017-04" db="EMBL/GenBank/DDBJ databases">
        <title>Plasmodium gonderi genome.</title>
        <authorList>
            <person name="Arisue N."/>
            <person name="Honma H."/>
            <person name="Kawai S."/>
            <person name="Tougan T."/>
            <person name="Tanabe K."/>
            <person name="Horii T."/>
        </authorList>
    </citation>
    <scope>NUCLEOTIDE SEQUENCE [LARGE SCALE GENOMIC DNA]</scope>
    <source>
        <strain evidence="5">ATCC 30045</strain>
    </source>
</reference>
<evidence type="ECO:0000313" key="5">
    <source>
        <dbReference type="Proteomes" id="UP000195521"/>
    </source>
</evidence>
<evidence type="ECO:0000256" key="3">
    <source>
        <dbReference type="SAM" id="SignalP"/>
    </source>
</evidence>
<dbReference type="RefSeq" id="XP_028544966.1">
    <property type="nucleotide sequence ID" value="XM_028689165.1"/>
</dbReference>
<evidence type="ECO:0000256" key="1">
    <source>
        <dbReference type="SAM" id="Coils"/>
    </source>
</evidence>
<dbReference type="AlphaFoldDB" id="A0A1Y1JME3"/>
<dbReference type="GeneID" id="39749114"/>
<dbReference type="EMBL" id="BDQF01000013">
    <property type="protein sequence ID" value="GAW82377.1"/>
    <property type="molecule type" value="Genomic_DNA"/>
</dbReference>
<dbReference type="OMA" id="NVRNKYF"/>
<proteinExistence type="predicted"/>
<dbReference type="OrthoDB" id="392019at2759"/>
<accession>A0A1Y1JME3</accession>
<keyword evidence="3" id="KW-0732">Signal</keyword>
<evidence type="ECO:0000313" key="4">
    <source>
        <dbReference type="EMBL" id="GAW82377.1"/>
    </source>
</evidence>
<feature type="chain" id="PRO_5012417608" evidence="3">
    <location>
        <begin position="23"/>
        <end position="1061"/>
    </location>
</feature>
<feature type="signal peptide" evidence="3">
    <location>
        <begin position="1"/>
        <end position="22"/>
    </location>
</feature>
<keyword evidence="5" id="KW-1185">Reference proteome</keyword>
<organism evidence="4 5">
    <name type="scientific">Plasmodium gonderi</name>
    <dbReference type="NCBI Taxonomy" id="77519"/>
    <lineage>
        <taxon>Eukaryota</taxon>
        <taxon>Sar</taxon>
        <taxon>Alveolata</taxon>
        <taxon>Apicomplexa</taxon>
        <taxon>Aconoidasida</taxon>
        <taxon>Haemosporida</taxon>
        <taxon>Plasmodiidae</taxon>
        <taxon>Plasmodium</taxon>
        <taxon>Plasmodium (Plasmodium)</taxon>
    </lineage>
</organism>
<comment type="caution">
    <text evidence="4">The sequence shown here is derived from an EMBL/GenBank/DDBJ whole genome shotgun (WGS) entry which is preliminary data.</text>
</comment>
<feature type="region of interest" description="Disordered" evidence="2">
    <location>
        <begin position="385"/>
        <end position="413"/>
    </location>
</feature>
<name>A0A1Y1JME3_PLAGO</name>